<feature type="compositionally biased region" description="Basic and acidic residues" evidence="3">
    <location>
        <begin position="779"/>
        <end position="793"/>
    </location>
</feature>
<dbReference type="Pfam" id="PF02141">
    <property type="entry name" value="DENN"/>
    <property type="match status" value="1"/>
</dbReference>
<feature type="compositionally biased region" description="Low complexity" evidence="3">
    <location>
        <begin position="624"/>
        <end position="636"/>
    </location>
</feature>
<proteinExistence type="predicted"/>
<dbReference type="InterPro" id="IPR001194">
    <property type="entry name" value="cDENN_dom"/>
</dbReference>
<organism evidence="5 6">
    <name type="scientific">Aplysia californica</name>
    <name type="common">California sea hare</name>
    <dbReference type="NCBI Taxonomy" id="6500"/>
    <lineage>
        <taxon>Eukaryota</taxon>
        <taxon>Metazoa</taxon>
        <taxon>Spiralia</taxon>
        <taxon>Lophotrochozoa</taxon>
        <taxon>Mollusca</taxon>
        <taxon>Gastropoda</taxon>
        <taxon>Heterobranchia</taxon>
        <taxon>Euthyneura</taxon>
        <taxon>Tectipleura</taxon>
        <taxon>Aplysiida</taxon>
        <taxon>Aplysioidea</taxon>
        <taxon>Aplysiidae</taxon>
        <taxon>Aplysia</taxon>
    </lineage>
</organism>
<feature type="compositionally biased region" description="Pro residues" evidence="3">
    <location>
        <begin position="479"/>
        <end position="488"/>
    </location>
</feature>
<keyword evidence="2" id="KW-0968">Cytoplasmic vesicle</keyword>
<feature type="compositionally biased region" description="Polar residues" evidence="3">
    <location>
        <begin position="491"/>
        <end position="503"/>
    </location>
</feature>
<dbReference type="SMART" id="SM00800">
    <property type="entry name" value="uDENN"/>
    <property type="match status" value="1"/>
</dbReference>
<comment type="subcellular location">
    <subcellularLocation>
        <location evidence="1">Cytoplasmic vesicle</location>
        <location evidence="1">Clathrin-coated vesicle</location>
    </subcellularLocation>
</comment>
<feature type="region of interest" description="Disordered" evidence="3">
    <location>
        <begin position="828"/>
        <end position="849"/>
    </location>
</feature>
<dbReference type="RefSeq" id="XP_012936210.1">
    <property type="nucleotide sequence ID" value="XM_013080756.2"/>
</dbReference>
<dbReference type="GeneID" id="101861029"/>
<dbReference type="Pfam" id="PF03456">
    <property type="entry name" value="uDENN"/>
    <property type="match status" value="1"/>
</dbReference>
<feature type="compositionally biased region" description="Low complexity" evidence="3">
    <location>
        <begin position="464"/>
        <end position="478"/>
    </location>
</feature>
<feature type="compositionally biased region" description="Polar residues" evidence="3">
    <location>
        <begin position="647"/>
        <end position="673"/>
    </location>
</feature>
<feature type="compositionally biased region" description="Polar residues" evidence="3">
    <location>
        <begin position="605"/>
        <end position="617"/>
    </location>
</feature>
<feature type="region of interest" description="Disordered" evidence="3">
    <location>
        <begin position="924"/>
        <end position="1138"/>
    </location>
</feature>
<dbReference type="Gene3D" id="6.10.140.1000">
    <property type="match status" value="1"/>
</dbReference>
<evidence type="ECO:0000256" key="1">
    <source>
        <dbReference type="ARBA" id="ARBA00004132"/>
    </source>
</evidence>
<dbReference type="InterPro" id="IPR043153">
    <property type="entry name" value="DENN_C"/>
</dbReference>
<feature type="compositionally biased region" description="Polar residues" evidence="3">
    <location>
        <begin position="730"/>
        <end position="741"/>
    </location>
</feature>
<feature type="compositionally biased region" description="Polar residues" evidence="3">
    <location>
        <begin position="1094"/>
        <end position="1108"/>
    </location>
</feature>
<feature type="compositionally biased region" description="Low complexity" evidence="3">
    <location>
        <begin position="993"/>
        <end position="1009"/>
    </location>
</feature>
<dbReference type="InterPro" id="IPR005112">
    <property type="entry name" value="dDENN_dom"/>
</dbReference>
<feature type="compositionally biased region" description="Low complexity" evidence="3">
    <location>
        <begin position="1016"/>
        <end position="1038"/>
    </location>
</feature>
<gene>
    <name evidence="6" type="primary">LOC101861029</name>
</gene>
<keyword evidence="5" id="KW-1185">Reference proteome</keyword>
<dbReference type="Gene3D" id="3.40.50.11500">
    <property type="match status" value="1"/>
</dbReference>
<feature type="compositionally biased region" description="Polar residues" evidence="3">
    <location>
        <begin position="1042"/>
        <end position="1069"/>
    </location>
</feature>
<feature type="region of interest" description="Disordered" evidence="3">
    <location>
        <begin position="883"/>
        <end position="902"/>
    </location>
</feature>
<accession>A0ABM0ZWY6</accession>
<dbReference type="PANTHER" id="PTHR13196">
    <property type="entry name" value="DENN DOMAIN-CONTAINING"/>
    <property type="match status" value="1"/>
</dbReference>
<feature type="compositionally biased region" description="Polar residues" evidence="3">
    <location>
        <begin position="684"/>
        <end position="700"/>
    </location>
</feature>
<evidence type="ECO:0000256" key="2">
    <source>
        <dbReference type="ARBA" id="ARBA00023329"/>
    </source>
</evidence>
<evidence type="ECO:0000259" key="4">
    <source>
        <dbReference type="PROSITE" id="PS50211"/>
    </source>
</evidence>
<evidence type="ECO:0000313" key="6">
    <source>
        <dbReference type="RefSeq" id="XP_012936210.1"/>
    </source>
</evidence>
<evidence type="ECO:0000313" key="5">
    <source>
        <dbReference type="Proteomes" id="UP000694888"/>
    </source>
</evidence>
<evidence type="ECO:0000256" key="3">
    <source>
        <dbReference type="SAM" id="MobiDB-lite"/>
    </source>
</evidence>
<name>A0ABM0ZWY6_APLCA</name>
<dbReference type="PROSITE" id="PS50211">
    <property type="entry name" value="DENN"/>
    <property type="match status" value="1"/>
</dbReference>
<feature type="compositionally biased region" description="Acidic residues" evidence="3">
    <location>
        <begin position="711"/>
        <end position="720"/>
    </location>
</feature>
<feature type="region of interest" description="Disordered" evidence="3">
    <location>
        <begin position="444"/>
        <end position="514"/>
    </location>
</feature>
<feature type="compositionally biased region" description="Low complexity" evidence="3">
    <location>
        <begin position="1114"/>
        <end position="1124"/>
    </location>
</feature>
<feature type="compositionally biased region" description="Polar residues" evidence="3">
    <location>
        <begin position="883"/>
        <end position="900"/>
    </location>
</feature>
<feature type="domain" description="UDENN" evidence="4">
    <location>
        <begin position="13"/>
        <end position="378"/>
    </location>
</feature>
<feature type="compositionally biased region" description="Polar residues" evidence="3">
    <location>
        <begin position="751"/>
        <end position="763"/>
    </location>
</feature>
<dbReference type="SMART" id="SM00801">
    <property type="entry name" value="dDENN"/>
    <property type="match status" value="1"/>
</dbReference>
<protein>
    <submittedName>
        <fullName evidence="6">DENN domain-containing protein 1B isoform X1</fullName>
    </submittedName>
</protein>
<dbReference type="Proteomes" id="UP000694888">
    <property type="component" value="Unplaced"/>
</dbReference>
<dbReference type="InterPro" id="IPR040032">
    <property type="entry name" value="DENND1A/B/C"/>
</dbReference>
<reference evidence="6" key="1">
    <citation type="submission" date="2025-08" db="UniProtKB">
        <authorList>
            <consortium name="RefSeq"/>
        </authorList>
    </citation>
    <scope>IDENTIFICATION</scope>
</reference>
<feature type="compositionally biased region" description="Polar residues" evidence="3">
    <location>
        <begin position="924"/>
        <end position="957"/>
    </location>
</feature>
<dbReference type="Gene3D" id="3.30.450.200">
    <property type="match status" value="1"/>
</dbReference>
<dbReference type="SMART" id="SM00799">
    <property type="entry name" value="DENN"/>
    <property type="match status" value="1"/>
</dbReference>
<sequence>MGSRLREKPKRLFEVFVEIAKPEGENEAPFIIQQYPSDYDDKEALVMIPKFAYPCNTDSSQVDHFTFVLTDLDSLFRFGYCRHATGHQTCLCILSCLPWCEIYYKLLDSLAEITNRAENSRVLDFLKVTHEHEVPLPKVPVTIVSREEMFSFTTPDPSVLPGIPASRNLTEYYNAVDSFNMMLIFASMLHERRIYMTSRKLSRLTACIHAAEALLYPMHWQHLYIPVLPAHLIDYISAPMPYLIGVHSNLLEKLTLNRVDIGDAVLVDLDSNTVATCYDDLGDLPSDVSSYLKKNLKTDVVKSSMDAISKAFLQSLVRLIGGYRDALKFRDGEPITFDPEAFVQSRQSQRTQAFLEGMLTLQIFQQFIYGRLEILNNGGGFTDIFEQQATLYADKKSAQSVMTKGKKKGKEMFNGLKVKAAPMMSTAVNSVKHQGKKAMAKISAMTDNDEKRSTFQASGGIVHSRQSIRQSSSSDSSLGPPPRPPPPQSQTKPATARQESVSRPKSKLTSEDSLDDMRLSYHKVDMTLMNDDDIQAAMMRSASAEMLPRRDSSGSSSVSSDSGEDDDSGNIPFDSLHSSEEGEGLVVSPDGEEGSEIPVDITMVTVVSNKPGSSSSGGDKLILSRPRPSPSSSTTPVAPPRGKRSNRASPNVSPMATPNMGASRTAVQPQSATVPKPLPRTASMRATTAEPSLPVTTATVQDAPLIRFESSESDATDSDIFDPLAGAKSPSATSPQESSLETDGIEGGQPLQRNVGSRSSLSRTKAFRRESVGVPLRPGYREDKSPDNREGSTDHQMSSFDPLSDLAGISLSATPASSAAATTALTVATTTTSPKASDPLASHSPRRQSSDLLMHEWSLASLPKAPTIVLPVNAPQPGYRFQQPSQFRPTQSMSTSQWAGNSGAPAHMSGHMVPAQYQSSRIQNNPLSQSVPGPQAGTFRQTQPAPHNKPFQQTGQLPLQPVMGQQPLKPTAQPVPLQPTGQVPAVSMSNRVSSRTSYSPYSSSHAPSTMGNMAQTAPRTGSAPAPSSGSPFYSGGFRHVQSPASGTGTNSGAPRQLNSGQGSASSSPARTMANPGGVNKLPDNLFSEFLPGFGSTSAAAQGNAQQKDLASASPQRTTANTRAPPARPPQPQKWTTFD</sequence>
<dbReference type="InterPro" id="IPR037516">
    <property type="entry name" value="Tripartite_DENN"/>
</dbReference>
<dbReference type="Pfam" id="PF03455">
    <property type="entry name" value="dDENN"/>
    <property type="match status" value="1"/>
</dbReference>
<feature type="compositionally biased region" description="Low complexity" evidence="3">
    <location>
        <begin position="828"/>
        <end position="837"/>
    </location>
</feature>
<dbReference type="PANTHER" id="PTHR13196:SF14">
    <property type="entry name" value="UDENN DOMAIN-CONTAINING PROTEIN"/>
    <property type="match status" value="1"/>
</dbReference>
<feature type="region of interest" description="Disordered" evidence="3">
    <location>
        <begin position="543"/>
        <end position="803"/>
    </location>
</feature>
<dbReference type="InterPro" id="IPR005113">
    <property type="entry name" value="uDENN_dom"/>
</dbReference>